<name>A0A1G9URW6_9SPHI</name>
<dbReference type="RefSeq" id="WP_090705294.1">
    <property type="nucleotide sequence ID" value="NZ_FNHH01000017.1"/>
</dbReference>
<accession>A0A1G9URW6</accession>
<dbReference type="Proteomes" id="UP000199226">
    <property type="component" value="Unassembled WGS sequence"/>
</dbReference>
<dbReference type="OrthoDB" id="1000127at2"/>
<sequence>MKIKIAKNQYLKDILTEIPSNNIVFKTLTNIGATTLEISAERNSIIIEPNVPVIKGKRSPGILGIYEGITVDQIIDYLNGNTIYKKILVTPESFSKIKDAIEYTKYNLHKDFFLLFDECDRTIRDADYRKGITLPINDFFHFESKAFISATALTPSDPRFEEHGFKQLAIEPSFDYLKPMDLVTTNNVYLSLQKVIEANPSNNYCIFFNSTYLISSIIKRMAIDNDYQVFCSRDSVYSLKASGFKNASEHLTDYKKFNFFTSRFFTAVDMFPEVKPVIIMLTDLVAAPHSMIDPNTDAVQIIGRFRKGYDKVIHISNTDTQISPKSEEEIIAYLQGCEESYTVIKTLAKSATNPGAIDTLNEALKLISYANYLNEDESKNHFMIDNTFLEEKIKNCYVTPNNLFLSYNKSKHFKVNHTDEEYPLSDINDKLVSGVCFKKVVKVVIEALNKIYDQSTLFNFDNDNRNTVLSELTKRFPEIVSAYSTLGPIELAKVGYSKGQIKKAIQLKNEKDGKSNFKFLKSLQNEFEDGLTDSTVNLKTKLAKLILKHNLDLKPEIKLLEEFFVLSKRKTIRLDKENNEVKGYTLVRSKFTRKK</sequence>
<evidence type="ECO:0000313" key="1">
    <source>
        <dbReference type="EMBL" id="SDM62593.1"/>
    </source>
</evidence>
<dbReference type="EMBL" id="FNHH01000017">
    <property type="protein sequence ID" value="SDM62593.1"/>
    <property type="molecule type" value="Genomic_DNA"/>
</dbReference>
<dbReference type="AlphaFoldDB" id="A0A1G9URW6"/>
<keyword evidence="2" id="KW-1185">Reference proteome</keyword>
<organism evidence="1 2">
    <name type="scientific">Daejeonella rubra</name>
    <dbReference type="NCBI Taxonomy" id="990371"/>
    <lineage>
        <taxon>Bacteria</taxon>
        <taxon>Pseudomonadati</taxon>
        <taxon>Bacteroidota</taxon>
        <taxon>Sphingobacteriia</taxon>
        <taxon>Sphingobacteriales</taxon>
        <taxon>Sphingobacteriaceae</taxon>
        <taxon>Daejeonella</taxon>
    </lineage>
</organism>
<proteinExistence type="predicted"/>
<reference evidence="2" key="1">
    <citation type="submission" date="2016-10" db="EMBL/GenBank/DDBJ databases">
        <authorList>
            <person name="Varghese N."/>
            <person name="Submissions S."/>
        </authorList>
    </citation>
    <scope>NUCLEOTIDE SEQUENCE [LARGE SCALE GENOMIC DNA]</scope>
    <source>
        <strain evidence="2">DSM 24536</strain>
    </source>
</reference>
<evidence type="ECO:0000313" key="2">
    <source>
        <dbReference type="Proteomes" id="UP000199226"/>
    </source>
</evidence>
<gene>
    <name evidence="1" type="ORF">SAMN05421813_11762</name>
</gene>
<protein>
    <submittedName>
        <fullName evidence="1">Uncharacterized protein</fullName>
    </submittedName>
</protein>